<dbReference type="EMBL" id="WNKQ01000005">
    <property type="protein sequence ID" value="KAF5851188.1"/>
    <property type="molecule type" value="Genomic_DNA"/>
</dbReference>
<dbReference type="Gene3D" id="3.20.10.10">
    <property type="entry name" value="D-amino Acid Aminotransferase, subunit A, domain 2"/>
    <property type="match status" value="1"/>
</dbReference>
<comment type="cofactor">
    <cofactor evidence="1 10">
        <name>pyridoxal 5'-phosphate</name>
        <dbReference type="ChEBI" id="CHEBI:597326"/>
    </cofactor>
</comment>
<evidence type="ECO:0000256" key="2">
    <source>
        <dbReference type="ARBA" id="ARBA00009320"/>
    </source>
</evidence>
<dbReference type="AlphaFoldDB" id="A0A8H5ZNX8"/>
<keyword evidence="7 11" id="KW-0100">Branched-chain amino acid biosynthesis</keyword>
<comment type="catalytic activity">
    <reaction evidence="11">
        <text>L-leucine + 2-oxoglutarate = 4-methyl-2-oxopentanoate + L-glutamate</text>
        <dbReference type="Rhea" id="RHEA:18321"/>
        <dbReference type="ChEBI" id="CHEBI:16810"/>
        <dbReference type="ChEBI" id="CHEBI:17865"/>
        <dbReference type="ChEBI" id="CHEBI:29985"/>
        <dbReference type="ChEBI" id="CHEBI:57427"/>
        <dbReference type="EC" id="2.6.1.42"/>
    </reaction>
</comment>
<keyword evidence="3 11" id="KW-0032">Aminotransferase</keyword>
<dbReference type="CDD" id="cd01557">
    <property type="entry name" value="BCAT_beta_family"/>
    <property type="match status" value="1"/>
</dbReference>
<dbReference type="InterPro" id="IPR043132">
    <property type="entry name" value="BCAT-like_C"/>
</dbReference>
<keyword evidence="5 11" id="KW-0808">Transferase</keyword>
<dbReference type="InterPro" id="IPR033939">
    <property type="entry name" value="BCAT_family"/>
</dbReference>
<dbReference type="GO" id="GO:0009099">
    <property type="term" value="P:L-valine biosynthetic process"/>
    <property type="evidence" value="ECO:0007669"/>
    <property type="project" value="TreeGrafter"/>
</dbReference>
<protein>
    <recommendedName>
        <fullName evidence="11">Branched-chain-amino-acid aminotransferase</fullName>
        <ecNumber evidence="11">2.6.1.42</ecNumber>
    </recommendedName>
</protein>
<dbReference type="Gene3D" id="3.30.470.10">
    <property type="match status" value="1"/>
</dbReference>
<dbReference type="SUPFAM" id="SSF56752">
    <property type="entry name" value="D-aminoacid aminotransferase-like PLP-dependent enzymes"/>
    <property type="match status" value="1"/>
</dbReference>
<gene>
    <name evidence="12" type="ORF">GGP41_004020</name>
</gene>
<proteinExistence type="inferred from homology"/>
<dbReference type="PANTHER" id="PTHR11825">
    <property type="entry name" value="SUBGROUP IIII AMINOTRANSFERASE"/>
    <property type="match status" value="1"/>
</dbReference>
<dbReference type="GO" id="GO:0005739">
    <property type="term" value="C:mitochondrion"/>
    <property type="evidence" value="ECO:0007669"/>
    <property type="project" value="TreeGrafter"/>
</dbReference>
<dbReference type="PANTHER" id="PTHR11825:SF44">
    <property type="entry name" value="BRANCHED-CHAIN-AMINO-ACID AMINOTRANSFERASE"/>
    <property type="match status" value="1"/>
</dbReference>
<evidence type="ECO:0000256" key="8">
    <source>
        <dbReference type="PIRSR" id="PIRSR006468-1"/>
    </source>
</evidence>
<comment type="catalytic activity">
    <reaction evidence="11">
        <text>L-isoleucine + 2-oxoglutarate = (S)-3-methyl-2-oxopentanoate + L-glutamate</text>
        <dbReference type="Rhea" id="RHEA:24801"/>
        <dbReference type="ChEBI" id="CHEBI:16810"/>
        <dbReference type="ChEBI" id="CHEBI:29985"/>
        <dbReference type="ChEBI" id="CHEBI:35146"/>
        <dbReference type="ChEBI" id="CHEBI:58045"/>
        <dbReference type="EC" id="2.6.1.42"/>
    </reaction>
</comment>
<evidence type="ECO:0000256" key="7">
    <source>
        <dbReference type="ARBA" id="ARBA00023304"/>
    </source>
</evidence>
<dbReference type="GO" id="GO:0009098">
    <property type="term" value="P:L-leucine biosynthetic process"/>
    <property type="evidence" value="ECO:0007669"/>
    <property type="project" value="TreeGrafter"/>
</dbReference>
<evidence type="ECO:0000313" key="12">
    <source>
        <dbReference type="EMBL" id="KAF5851188.1"/>
    </source>
</evidence>
<evidence type="ECO:0000256" key="11">
    <source>
        <dbReference type="RuleBase" id="RU004517"/>
    </source>
</evidence>
<dbReference type="EC" id="2.6.1.42" evidence="11"/>
<organism evidence="12 13">
    <name type="scientific">Cochliobolus sativus</name>
    <name type="common">Common root rot and spot blotch fungus</name>
    <name type="synonym">Bipolaris sorokiniana</name>
    <dbReference type="NCBI Taxonomy" id="45130"/>
    <lineage>
        <taxon>Eukaryota</taxon>
        <taxon>Fungi</taxon>
        <taxon>Dikarya</taxon>
        <taxon>Ascomycota</taxon>
        <taxon>Pezizomycotina</taxon>
        <taxon>Dothideomycetes</taxon>
        <taxon>Pleosporomycetidae</taxon>
        <taxon>Pleosporales</taxon>
        <taxon>Pleosporineae</taxon>
        <taxon>Pleosporaceae</taxon>
        <taxon>Bipolaris</taxon>
    </lineage>
</organism>
<feature type="modified residue" description="N6-(pyridoxal phosphate)lysine" evidence="8">
    <location>
        <position position="248"/>
    </location>
</feature>
<dbReference type="InterPro" id="IPR043131">
    <property type="entry name" value="BCAT-like_N"/>
</dbReference>
<comment type="similarity">
    <text evidence="2 9">Belongs to the class-IV pyridoxal-phosphate-dependent aminotransferase family.</text>
</comment>
<evidence type="ECO:0000256" key="5">
    <source>
        <dbReference type="ARBA" id="ARBA00022679"/>
    </source>
</evidence>
<dbReference type="PROSITE" id="PS00770">
    <property type="entry name" value="AA_TRANSFER_CLASS_4"/>
    <property type="match status" value="1"/>
</dbReference>
<evidence type="ECO:0000256" key="1">
    <source>
        <dbReference type="ARBA" id="ARBA00001933"/>
    </source>
</evidence>
<dbReference type="FunFam" id="3.30.470.10:FF:000005">
    <property type="entry name" value="Branched-chain-amino-acid aminotransferase"/>
    <property type="match status" value="1"/>
</dbReference>
<dbReference type="InterPro" id="IPR005786">
    <property type="entry name" value="B_amino_transII"/>
</dbReference>
<evidence type="ECO:0000256" key="3">
    <source>
        <dbReference type="ARBA" id="ARBA00022576"/>
    </source>
</evidence>
<dbReference type="InterPro" id="IPR018300">
    <property type="entry name" value="Aminotrans_IV_CS"/>
</dbReference>
<evidence type="ECO:0000256" key="9">
    <source>
        <dbReference type="RuleBase" id="RU004106"/>
    </source>
</evidence>
<dbReference type="InterPro" id="IPR036038">
    <property type="entry name" value="Aminotransferase-like"/>
</dbReference>
<accession>A0A8H5ZNX8</accession>
<dbReference type="FunFam" id="3.20.10.10:FF:000004">
    <property type="entry name" value="Branched-chain-amino-acid aminotransferase"/>
    <property type="match status" value="1"/>
</dbReference>
<dbReference type="InterPro" id="IPR001544">
    <property type="entry name" value="Aminotrans_IV"/>
</dbReference>
<dbReference type="Pfam" id="PF01063">
    <property type="entry name" value="Aminotran_4"/>
    <property type="match status" value="1"/>
</dbReference>
<keyword evidence="6 10" id="KW-0663">Pyridoxal phosphate</keyword>
<evidence type="ECO:0000256" key="6">
    <source>
        <dbReference type="ARBA" id="ARBA00022898"/>
    </source>
</evidence>
<dbReference type="GO" id="GO:0004084">
    <property type="term" value="F:branched-chain-amino-acid transaminase activity"/>
    <property type="evidence" value="ECO:0007669"/>
    <property type="project" value="UniProtKB-EC"/>
</dbReference>
<keyword evidence="4 11" id="KW-0028">Amino-acid biosynthesis</keyword>
<dbReference type="NCBIfam" id="NF009897">
    <property type="entry name" value="PRK13357.1"/>
    <property type="match status" value="1"/>
</dbReference>
<name>A0A8H5ZNX8_COCSA</name>
<dbReference type="NCBIfam" id="TIGR01123">
    <property type="entry name" value="ilvE_II"/>
    <property type="match status" value="1"/>
</dbReference>
<comment type="caution">
    <text evidence="12">The sequence shown here is derived from an EMBL/GenBank/DDBJ whole genome shotgun (WGS) entry which is preliminary data.</text>
</comment>
<evidence type="ECO:0000313" key="13">
    <source>
        <dbReference type="Proteomes" id="UP000624244"/>
    </source>
</evidence>
<evidence type="ECO:0000256" key="4">
    <source>
        <dbReference type="ARBA" id="ARBA00022605"/>
    </source>
</evidence>
<comment type="catalytic activity">
    <reaction evidence="11">
        <text>L-valine + 2-oxoglutarate = 3-methyl-2-oxobutanoate + L-glutamate</text>
        <dbReference type="Rhea" id="RHEA:24813"/>
        <dbReference type="ChEBI" id="CHEBI:11851"/>
        <dbReference type="ChEBI" id="CHEBI:16810"/>
        <dbReference type="ChEBI" id="CHEBI:29985"/>
        <dbReference type="ChEBI" id="CHEBI:57762"/>
        <dbReference type="EC" id="2.6.1.42"/>
    </reaction>
</comment>
<reference evidence="12" key="1">
    <citation type="submission" date="2019-11" db="EMBL/GenBank/DDBJ databases">
        <title>Bipolaris sorokiniana Genome sequencing.</title>
        <authorList>
            <person name="Wang H."/>
        </authorList>
    </citation>
    <scope>NUCLEOTIDE SEQUENCE</scope>
</reference>
<evidence type="ECO:0000256" key="10">
    <source>
        <dbReference type="RuleBase" id="RU004516"/>
    </source>
</evidence>
<dbReference type="OMA" id="LTEVFAC"/>
<sequence>MLQQRSSRLISSLSHCAFRSSAAPLSASLRCRTRRPYSIHADVSVGEKIRDIDPTKLSITRTTTPKDLLPHEELVFGRNFSDHMLSLEWTATQGWLPARITPYQNLSLDPATCVFHYAFECFEGMKAYKDKSGNIRLFRPDKNMARLNKSSARIALPTFDPDALTELIGKFVKEDERFVPDARGYSLYLRPTMIGTQRTLGVGPPASALLYVIASPVGPYYPTGFKAISLEATDYAVRAWPGGVGDKKLGANYAPCIVPQMQAASRGFHQNLWLFGEEEYITEVGTMNLFAAIKNKETGKPELLTAPLDGTILEGVTRDSILELARERLVPKGWAVTERKFTMKEVADAADEGRMMEIFGAGTAAIVAPVRKISWKGRLIDCGLEDHVEAGPVAQQMKEWMEAIQYGDEDHPWSYKVI</sequence>
<dbReference type="Proteomes" id="UP000624244">
    <property type="component" value="Unassembled WGS sequence"/>
</dbReference>
<dbReference type="PIRSF" id="PIRSF006468">
    <property type="entry name" value="BCAT1"/>
    <property type="match status" value="1"/>
</dbReference>